<evidence type="ECO:0000256" key="1">
    <source>
        <dbReference type="ARBA" id="ARBA00001966"/>
    </source>
</evidence>
<protein>
    <submittedName>
        <fullName evidence="8">Anaerobic ribonucleoside-triphosphate reductase activating protein</fullName>
    </submittedName>
</protein>
<dbReference type="RefSeq" id="WP_227614955.1">
    <property type="nucleotide sequence ID" value="NZ_JAJEPR010000010.1"/>
</dbReference>
<dbReference type="GO" id="GO:0051539">
    <property type="term" value="F:4 iron, 4 sulfur cluster binding"/>
    <property type="evidence" value="ECO:0007669"/>
    <property type="project" value="UniProtKB-KW"/>
</dbReference>
<dbReference type="EMBL" id="JAJEPR010000010">
    <property type="protein sequence ID" value="MCC2189660.1"/>
    <property type="molecule type" value="Genomic_DNA"/>
</dbReference>
<dbReference type="PANTHER" id="PTHR30352">
    <property type="entry name" value="PYRUVATE FORMATE-LYASE-ACTIVATING ENZYME"/>
    <property type="match status" value="1"/>
</dbReference>
<organism evidence="8 9">
    <name type="scientific">Fusicatenibacter faecihominis</name>
    <dbReference type="NCBI Taxonomy" id="2881276"/>
    <lineage>
        <taxon>Bacteria</taxon>
        <taxon>Bacillati</taxon>
        <taxon>Bacillota</taxon>
        <taxon>Clostridia</taxon>
        <taxon>Lachnospirales</taxon>
        <taxon>Lachnospiraceae</taxon>
        <taxon>Fusicatenibacter</taxon>
    </lineage>
</organism>
<dbReference type="PANTHER" id="PTHR30352:SF13">
    <property type="entry name" value="GLYCYL-RADICAL ENZYME ACTIVATING ENZYME YJJW-RELATED"/>
    <property type="match status" value="1"/>
</dbReference>
<dbReference type="InterPro" id="IPR013785">
    <property type="entry name" value="Aldolase_TIM"/>
</dbReference>
<comment type="caution">
    <text evidence="8">The sequence shown here is derived from an EMBL/GenBank/DDBJ whole genome shotgun (WGS) entry which is preliminary data.</text>
</comment>
<dbReference type="PROSITE" id="PS51257">
    <property type="entry name" value="PROKAR_LIPOPROTEIN"/>
    <property type="match status" value="1"/>
</dbReference>
<dbReference type="SFLD" id="SFLDS00029">
    <property type="entry name" value="Radical_SAM"/>
    <property type="match status" value="1"/>
</dbReference>
<sequence>MKIHGFQTLTLLDYPGYTAATIFLGGCNFRCPFCQNAGLVLRPDEEPVIPEDDVLAFLKKRRRVLDGVCITGGEPTLEPELPELIRSIKELGYLVKLDTNGTHPAIVRKLTEEKLIDYVAMDIKSSREHYARLAGNSSEKLLATVEETAAFLMEGNLDYEFRTTVVRELHEQEDFVAIRNWLAGARRYYLQAYRDSEHILKPGNYSSYSREELERFAAILREKIPVVEVRGIE</sequence>
<dbReference type="SUPFAM" id="SSF102114">
    <property type="entry name" value="Radical SAM enzymes"/>
    <property type="match status" value="1"/>
</dbReference>
<evidence type="ECO:0000313" key="8">
    <source>
        <dbReference type="EMBL" id="MCC2189660.1"/>
    </source>
</evidence>
<gene>
    <name evidence="8" type="ORF">LKD71_07550</name>
</gene>
<dbReference type="Gene3D" id="3.20.20.70">
    <property type="entry name" value="Aldolase class I"/>
    <property type="match status" value="1"/>
</dbReference>
<dbReference type="InterPro" id="IPR007197">
    <property type="entry name" value="rSAM"/>
</dbReference>
<evidence type="ECO:0000256" key="4">
    <source>
        <dbReference type="ARBA" id="ARBA00022723"/>
    </source>
</evidence>
<evidence type="ECO:0000256" key="2">
    <source>
        <dbReference type="ARBA" id="ARBA00022485"/>
    </source>
</evidence>
<keyword evidence="2" id="KW-0004">4Fe-4S</keyword>
<dbReference type="GO" id="GO:0003824">
    <property type="term" value="F:catalytic activity"/>
    <property type="evidence" value="ECO:0007669"/>
    <property type="project" value="InterPro"/>
</dbReference>
<dbReference type="PROSITE" id="PS51918">
    <property type="entry name" value="RADICAL_SAM"/>
    <property type="match status" value="1"/>
</dbReference>
<dbReference type="InterPro" id="IPR034457">
    <property type="entry name" value="Organic_radical-activating"/>
</dbReference>
<dbReference type="InterPro" id="IPR012840">
    <property type="entry name" value="NrdG2"/>
</dbReference>
<keyword evidence="9" id="KW-1185">Reference proteome</keyword>
<keyword evidence="4" id="KW-0479">Metal-binding</keyword>
<dbReference type="GO" id="GO:0046872">
    <property type="term" value="F:metal ion binding"/>
    <property type="evidence" value="ECO:0007669"/>
    <property type="project" value="UniProtKB-KW"/>
</dbReference>
<evidence type="ECO:0000259" key="7">
    <source>
        <dbReference type="PROSITE" id="PS51918"/>
    </source>
</evidence>
<comment type="cofactor">
    <cofactor evidence="1">
        <name>[4Fe-4S] cluster</name>
        <dbReference type="ChEBI" id="CHEBI:49883"/>
    </cofactor>
</comment>
<dbReference type="NCBIfam" id="TIGR02495">
    <property type="entry name" value="NrdG2"/>
    <property type="match status" value="1"/>
</dbReference>
<keyword evidence="6" id="KW-0411">Iron-sulfur</keyword>
<dbReference type="InterPro" id="IPR058240">
    <property type="entry name" value="rSAM_sf"/>
</dbReference>
<evidence type="ECO:0000256" key="3">
    <source>
        <dbReference type="ARBA" id="ARBA00022691"/>
    </source>
</evidence>
<evidence type="ECO:0000313" key="9">
    <source>
        <dbReference type="Proteomes" id="UP001197875"/>
    </source>
</evidence>
<feature type="domain" description="Radical SAM core" evidence="7">
    <location>
        <begin position="12"/>
        <end position="233"/>
    </location>
</feature>
<evidence type="ECO:0000256" key="6">
    <source>
        <dbReference type="ARBA" id="ARBA00023014"/>
    </source>
</evidence>
<dbReference type="AlphaFoldDB" id="A0AAE3J6N1"/>
<proteinExistence type="predicted"/>
<dbReference type="CDD" id="cd01335">
    <property type="entry name" value="Radical_SAM"/>
    <property type="match status" value="1"/>
</dbReference>
<keyword evidence="5" id="KW-0408">Iron</keyword>
<keyword evidence="3" id="KW-0949">S-adenosyl-L-methionine</keyword>
<accession>A0AAE3J6N1</accession>
<evidence type="ECO:0000256" key="5">
    <source>
        <dbReference type="ARBA" id="ARBA00023004"/>
    </source>
</evidence>
<dbReference type="Pfam" id="PF04055">
    <property type="entry name" value="Radical_SAM"/>
    <property type="match status" value="1"/>
</dbReference>
<name>A0AAE3J6N1_9FIRM</name>
<reference evidence="8 9" key="1">
    <citation type="submission" date="2021-10" db="EMBL/GenBank/DDBJ databases">
        <title>Anaerobic single-cell dispensing facilitates the cultivation of human gut bacteria.</title>
        <authorList>
            <person name="Afrizal A."/>
        </authorList>
    </citation>
    <scope>NUCLEOTIDE SEQUENCE [LARGE SCALE GENOMIC DNA]</scope>
    <source>
        <strain evidence="8 9">CLA-AA-H277</strain>
    </source>
</reference>
<dbReference type="SFLD" id="SFLDG01094">
    <property type="entry name" value="Uncharacterised_Radical_SAM_Su"/>
    <property type="match status" value="1"/>
</dbReference>
<dbReference type="Proteomes" id="UP001197875">
    <property type="component" value="Unassembled WGS sequence"/>
</dbReference>